<evidence type="ECO:0000259" key="3">
    <source>
        <dbReference type="Pfam" id="PF00370"/>
    </source>
</evidence>
<dbReference type="Proteomes" id="UP000001449">
    <property type="component" value="Chromosome 2"/>
</dbReference>
<reference evidence="5 6" key="2">
    <citation type="journal article" date="2008" name="Nature">
        <title>The Phaeodactylum genome reveals the evolutionary history of diatom genomes.</title>
        <authorList>
            <person name="Bowler C."/>
            <person name="Allen A.E."/>
            <person name="Badger J.H."/>
            <person name="Grimwood J."/>
            <person name="Jabbari K."/>
            <person name="Kuo A."/>
            <person name="Maheswari U."/>
            <person name="Martens C."/>
            <person name="Maumus F."/>
            <person name="Otillar R.P."/>
            <person name="Rayko E."/>
            <person name="Salamov A."/>
            <person name="Vandepoele K."/>
            <person name="Beszteri B."/>
            <person name="Gruber A."/>
            <person name="Heijde M."/>
            <person name="Katinka M."/>
            <person name="Mock T."/>
            <person name="Valentin K."/>
            <person name="Verret F."/>
            <person name="Berges J.A."/>
            <person name="Brownlee C."/>
            <person name="Cadoret J.P."/>
            <person name="Chiovitti A."/>
            <person name="Choi C.J."/>
            <person name="Coesel S."/>
            <person name="De Martino A."/>
            <person name="Detter J.C."/>
            <person name="Durkin C."/>
            <person name="Falciatore A."/>
            <person name="Fournet J."/>
            <person name="Haruta M."/>
            <person name="Huysman M.J."/>
            <person name="Jenkins B.D."/>
            <person name="Jiroutova K."/>
            <person name="Jorgensen R.E."/>
            <person name="Joubert Y."/>
            <person name="Kaplan A."/>
            <person name="Kroger N."/>
            <person name="Kroth P.G."/>
            <person name="La Roche J."/>
            <person name="Lindquist E."/>
            <person name="Lommer M."/>
            <person name="Martin-Jezequel V."/>
            <person name="Lopez P.J."/>
            <person name="Lucas S."/>
            <person name="Mangogna M."/>
            <person name="McGinnis K."/>
            <person name="Medlin L.K."/>
            <person name="Montsant A."/>
            <person name="Oudot-Le Secq M.P."/>
            <person name="Napoli C."/>
            <person name="Obornik M."/>
            <person name="Parker M.S."/>
            <person name="Petit J.L."/>
            <person name="Porcel B.M."/>
            <person name="Poulsen N."/>
            <person name="Robison M."/>
            <person name="Rychlewski L."/>
            <person name="Rynearson T.A."/>
            <person name="Schmutz J."/>
            <person name="Shapiro H."/>
            <person name="Siaut M."/>
            <person name="Stanley M."/>
            <person name="Sussman M.R."/>
            <person name="Taylor A.R."/>
            <person name="Vardi A."/>
            <person name="von Dassow P."/>
            <person name="Vyverman W."/>
            <person name="Willis A."/>
            <person name="Wyrwicz L.S."/>
            <person name="Rokhsar D.S."/>
            <person name="Weissenbach J."/>
            <person name="Armbrust E.V."/>
            <person name="Green B.R."/>
            <person name="Van de Peer Y."/>
            <person name="Grigoriev I.V."/>
        </authorList>
    </citation>
    <scope>NUCLEOTIDE SEQUENCE [LARGE SCALE GENOMIC DNA]</scope>
    <source>
        <strain evidence="5 6">CCMP1335</strain>
    </source>
</reference>
<dbReference type="OMA" id="LWCYRID"/>
<dbReference type="KEGG" id="tps:THAPSDRAFT_2133"/>
<evidence type="ECO:0008006" key="7">
    <source>
        <dbReference type="Google" id="ProtNLM"/>
    </source>
</evidence>
<dbReference type="InterPro" id="IPR043129">
    <property type="entry name" value="ATPase_NBD"/>
</dbReference>
<keyword evidence="6" id="KW-1185">Reference proteome</keyword>
<dbReference type="GO" id="GO:0006641">
    <property type="term" value="P:triglyceride metabolic process"/>
    <property type="evidence" value="ECO:0000318"/>
    <property type="project" value="GO_Central"/>
</dbReference>
<dbReference type="STRING" id="35128.B8BTG8"/>
<dbReference type="PANTHER" id="PTHR43095">
    <property type="entry name" value="SUGAR KINASE"/>
    <property type="match status" value="1"/>
</dbReference>
<reference evidence="5 6" key="1">
    <citation type="journal article" date="2004" name="Science">
        <title>The genome of the diatom Thalassiosira pseudonana: ecology, evolution, and metabolism.</title>
        <authorList>
            <person name="Armbrust E.V."/>
            <person name="Berges J.A."/>
            <person name="Bowler C."/>
            <person name="Green B.R."/>
            <person name="Martinez D."/>
            <person name="Putnam N.H."/>
            <person name="Zhou S."/>
            <person name="Allen A.E."/>
            <person name="Apt K.E."/>
            <person name="Bechner M."/>
            <person name="Brzezinski M.A."/>
            <person name="Chaal B.K."/>
            <person name="Chiovitti A."/>
            <person name="Davis A.K."/>
            <person name="Demarest M.S."/>
            <person name="Detter J.C."/>
            <person name="Glavina T."/>
            <person name="Goodstein D."/>
            <person name="Hadi M.Z."/>
            <person name="Hellsten U."/>
            <person name="Hildebrand M."/>
            <person name="Jenkins B.D."/>
            <person name="Jurka J."/>
            <person name="Kapitonov V.V."/>
            <person name="Kroger N."/>
            <person name="Lau W.W."/>
            <person name="Lane T.W."/>
            <person name="Larimer F.W."/>
            <person name="Lippmeier J.C."/>
            <person name="Lucas S."/>
            <person name="Medina M."/>
            <person name="Montsant A."/>
            <person name="Obornik M."/>
            <person name="Parker M.S."/>
            <person name="Palenik B."/>
            <person name="Pazour G.J."/>
            <person name="Richardson P.M."/>
            <person name="Rynearson T.A."/>
            <person name="Saito M.A."/>
            <person name="Schwartz D.C."/>
            <person name="Thamatrakoln K."/>
            <person name="Valentin K."/>
            <person name="Vardi A."/>
            <person name="Wilkerson F.P."/>
            <person name="Rokhsar D.S."/>
        </authorList>
    </citation>
    <scope>NUCLEOTIDE SEQUENCE [LARGE SCALE GENOMIC DNA]</scope>
    <source>
        <strain evidence="5 6">CCMP1335</strain>
    </source>
</reference>
<dbReference type="InterPro" id="IPR018484">
    <property type="entry name" value="FGGY_N"/>
</dbReference>
<evidence type="ECO:0000256" key="1">
    <source>
        <dbReference type="ARBA" id="ARBA00022679"/>
    </source>
</evidence>
<sequence length="601" mass="65735">MSVILAIDAGSSSIRCTAYQYNDDNTNVSTSPLVRPMEGINQTMLMTSVVPNTGYIRINEVLSAIDECIDEVLRLLRCIPDESFKVVALGFSTFVMNLIGVDKFGEPVGEEATLSYACNREEVVKECNRLRETLGSEKVQHLYQRTGAPLHPAYALPQLMSFYDNNDKQVTNRVHRWQSISSICLHRWTGGGSMKNLHSPLVEMPISYSEASWTGMFDFRHLAWDGEAMDVLESRGTATRFTLPHLIDFDFSCNASIVTNGITSLRRDGTNNPYWERWPELRGKSLDGDNKENGGKTSQHCRLFLGIGDGAAANIGSKCGEYAAPDCCRIAVTIGTSAAARVCLPLSASETKLKVPVGLFCYRVDKYHVLVGGALTDGGSVVEWARNLMNLQEKEAFAECLDKVSDMYRSEVASSFDSRTASSISMIPFLSGERSTGYRGGATACISGMSRDTSSSHVMYACLEGVNLRLNAILSLIQGVVCNNESSGQSVLVASGNALEKNLLWRQMLADCTGMGIVVDSDAKEGTSRGVAMLVARCLRKAEDSDDLSDNEPLVVESEAIPNPSAEARWKRAILKQESLLNAVSMTWNADLAIETYDKSL</sequence>
<proteinExistence type="predicted"/>
<dbReference type="GO" id="GO:0046167">
    <property type="term" value="P:glycerol-3-phosphate biosynthetic process"/>
    <property type="evidence" value="ECO:0000318"/>
    <property type="project" value="GO_Central"/>
</dbReference>
<dbReference type="InterPro" id="IPR018485">
    <property type="entry name" value="FGGY_C"/>
</dbReference>
<protein>
    <recommendedName>
        <fullName evidence="7">Glycerol kinase</fullName>
    </recommendedName>
</protein>
<dbReference type="PaxDb" id="35128-Thaps2133"/>
<keyword evidence="1" id="KW-0808">Transferase</keyword>
<evidence type="ECO:0000259" key="4">
    <source>
        <dbReference type="Pfam" id="PF02782"/>
    </source>
</evidence>
<dbReference type="Pfam" id="PF02782">
    <property type="entry name" value="FGGY_C"/>
    <property type="match status" value="1"/>
</dbReference>
<evidence type="ECO:0000313" key="6">
    <source>
        <dbReference type="Proteomes" id="UP000001449"/>
    </source>
</evidence>
<dbReference type="EMBL" id="CM000639">
    <property type="protein sequence ID" value="EED95091.1"/>
    <property type="molecule type" value="Genomic_DNA"/>
</dbReference>
<dbReference type="SUPFAM" id="SSF53067">
    <property type="entry name" value="Actin-like ATPase domain"/>
    <property type="match status" value="2"/>
</dbReference>
<gene>
    <name evidence="5" type="ORF">THAPSDRAFT_2133</name>
</gene>
<evidence type="ECO:0000313" key="5">
    <source>
        <dbReference type="EMBL" id="EED95091.1"/>
    </source>
</evidence>
<dbReference type="GO" id="GO:0006071">
    <property type="term" value="P:glycerol metabolic process"/>
    <property type="evidence" value="ECO:0000318"/>
    <property type="project" value="GO_Central"/>
</dbReference>
<dbReference type="AlphaFoldDB" id="B8BTG8"/>
<dbReference type="RefSeq" id="XP_002287648.1">
    <property type="nucleotide sequence ID" value="XM_002287612.1"/>
</dbReference>
<dbReference type="Pfam" id="PF00370">
    <property type="entry name" value="FGGY_N"/>
    <property type="match status" value="1"/>
</dbReference>
<feature type="domain" description="Carbohydrate kinase FGGY N-terminal" evidence="3">
    <location>
        <begin position="4"/>
        <end position="234"/>
    </location>
</feature>
<dbReference type="HOGENOM" id="CLU_009281_3_2_1"/>
<dbReference type="Gene3D" id="3.30.420.40">
    <property type="match status" value="2"/>
</dbReference>
<keyword evidence="2" id="KW-0418">Kinase</keyword>
<accession>B8BTG8</accession>
<dbReference type="InParanoid" id="B8BTG8"/>
<name>B8BTG8_THAPS</name>
<dbReference type="GeneID" id="7442209"/>
<dbReference type="GO" id="GO:0005739">
    <property type="term" value="C:mitochondrion"/>
    <property type="evidence" value="ECO:0000318"/>
    <property type="project" value="GO_Central"/>
</dbReference>
<evidence type="ECO:0000256" key="2">
    <source>
        <dbReference type="ARBA" id="ARBA00022777"/>
    </source>
</evidence>
<dbReference type="PANTHER" id="PTHR43095:SF2">
    <property type="entry name" value="GLUCONOKINASE"/>
    <property type="match status" value="1"/>
</dbReference>
<dbReference type="GO" id="GO:0004370">
    <property type="term" value="F:glycerol kinase activity"/>
    <property type="evidence" value="ECO:0000318"/>
    <property type="project" value="GO_Central"/>
</dbReference>
<dbReference type="InterPro" id="IPR050406">
    <property type="entry name" value="FGGY_Carb_Kinase"/>
</dbReference>
<feature type="domain" description="Carbohydrate kinase FGGY C-terminal" evidence="4">
    <location>
        <begin position="331"/>
        <end position="536"/>
    </location>
</feature>
<dbReference type="eggNOG" id="ENOG502S563">
    <property type="taxonomic scope" value="Eukaryota"/>
</dbReference>
<organism evidence="5 6">
    <name type="scientific">Thalassiosira pseudonana</name>
    <name type="common">Marine diatom</name>
    <name type="synonym">Cyclotella nana</name>
    <dbReference type="NCBI Taxonomy" id="35128"/>
    <lineage>
        <taxon>Eukaryota</taxon>
        <taxon>Sar</taxon>
        <taxon>Stramenopiles</taxon>
        <taxon>Ochrophyta</taxon>
        <taxon>Bacillariophyta</taxon>
        <taxon>Coscinodiscophyceae</taxon>
        <taxon>Thalassiosirophycidae</taxon>
        <taxon>Thalassiosirales</taxon>
        <taxon>Thalassiosiraceae</taxon>
        <taxon>Thalassiosira</taxon>
    </lineage>
</organism>